<proteinExistence type="predicted"/>
<reference evidence="2" key="1">
    <citation type="submission" date="2021-02" db="EMBL/GenBank/DDBJ databases">
        <authorList>
            <person name="Dougan E. K."/>
            <person name="Rhodes N."/>
            <person name="Thang M."/>
            <person name="Chan C."/>
        </authorList>
    </citation>
    <scope>NUCLEOTIDE SEQUENCE</scope>
</reference>
<feature type="domain" description="Nudix hydrolase" evidence="1">
    <location>
        <begin position="56"/>
        <end position="196"/>
    </location>
</feature>
<dbReference type="Pfam" id="PF00293">
    <property type="entry name" value="NUDIX"/>
    <property type="match status" value="1"/>
</dbReference>
<dbReference type="EMBL" id="CAJNDS010002712">
    <property type="protein sequence ID" value="CAE7570293.1"/>
    <property type="molecule type" value="Genomic_DNA"/>
</dbReference>
<gene>
    <name evidence="2" type="primary">idi</name>
    <name evidence="2" type="ORF">SNAT2548_LOCUS32451</name>
</gene>
<comment type="caution">
    <text evidence="2">The sequence shown here is derived from an EMBL/GenBank/DDBJ whole genome shotgun (WGS) entry which is preliminary data.</text>
</comment>
<name>A0A812UMU0_9DINO</name>
<evidence type="ECO:0000313" key="2">
    <source>
        <dbReference type="EMBL" id="CAE7570293.1"/>
    </source>
</evidence>
<dbReference type="OrthoDB" id="424111at2759"/>
<dbReference type="AlphaFoldDB" id="A0A812UMU0"/>
<organism evidence="2 3">
    <name type="scientific">Symbiodinium natans</name>
    <dbReference type="NCBI Taxonomy" id="878477"/>
    <lineage>
        <taxon>Eukaryota</taxon>
        <taxon>Sar</taxon>
        <taxon>Alveolata</taxon>
        <taxon>Dinophyceae</taxon>
        <taxon>Suessiales</taxon>
        <taxon>Symbiodiniaceae</taxon>
        <taxon>Symbiodinium</taxon>
    </lineage>
</organism>
<dbReference type="Gene3D" id="3.90.79.10">
    <property type="entry name" value="Nucleoside Triphosphate Pyrophosphohydrolase"/>
    <property type="match status" value="1"/>
</dbReference>
<dbReference type="Proteomes" id="UP000604046">
    <property type="component" value="Unassembled WGS sequence"/>
</dbReference>
<keyword evidence="3" id="KW-1185">Reference proteome</keyword>
<dbReference type="InterPro" id="IPR015797">
    <property type="entry name" value="NUDIX_hydrolase-like_dom_sf"/>
</dbReference>
<dbReference type="PROSITE" id="PS51462">
    <property type="entry name" value="NUDIX"/>
    <property type="match status" value="1"/>
</dbReference>
<dbReference type="InterPro" id="IPR000086">
    <property type="entry name" value="NUDIX_hydrolase_dom"/>
</dbReference>
<accession>A0A812UMU0</accession>
<dbReference type="SUPFAM" id="SSF55811">
    <property type="entry name" value="Nudix"/>
    <property type="match status" value="1"/>
</dbReference>
<protein>
    <submittedName>
        <fullName evidence="2">Idi protein</fullName>
    </submittedName>
</protein>
<evidence type="ECO:0000313" key="3">
    <source>
        <dbReference type="Proteomes" id="UP000604046"/>
    </source>
</evidence>
<evidence type="ECO:0000259" key="1">
    <source>
        <dbReference type="PROSITE" id="PS51462"/>
    </source>
</evidence>
<sequence>MYICVYIRRRAKTLSSAGQVGAAPSHPSWSDPVDVYDSDGQHLGVRTAWQAQTTCLWHRTVYVVPHLPDGRVLFQRRADWKWRMGGYWDLGASETVEVGEDLLVAAQRAIHEELGSRAALPAPTECCRLSTGWSGALPKMQLCQLDHNIVYTALGNLSGDTGDRDEEVDALEYFSMGDYIRLADVDRYKFAPWVHALVAGCPRCFGAAAATEL</sequence>